<dbReference type="GO" id="GO:0005886">
    <property type="term" value="C:plasma membrane"/>
    <property type="evidence" value="ECO:0007669"/>
    <property type="project" value="TreeGrafter"/>
</dbReference>
<feature type="domain" description="Histidine kinase" evidence="6">
    <location>
        <begin position="1"/>
        <end position="92"/>
    </location>
</feature>
<dbReference type="PANTHER" id="PTHR43047">
    <property type="entry name" value="TWO-COMPONENT HISTIDINE PROTEIN KINASE"/>
    <property type="match status" value="1"/>
</dbReference>
<evidence type="ECO:0000256" key="4">
    <source>
        <dbReference type="ARBA" id="ARBA00022777"/>
    </source>
</evidence>
<dbReference type="EMBL" id="JANBVN010000026">
    <property type="protein sequence ID" value="KAJ9161170.1"/>
    <property type="molecule type" value="Genomic_DNA"/>
</dbReference>
<dbReference type="GO" id="GO:0009927">
    <property type="term" value="F:histidine phosphotransfer kinase activity"/>
    <property type="evidence" value="ECO:0007669"/>
    <property type="project" value="TreeGrafter"/>
</dbReference>
<evidence type="ECO:0000313" key="8">
    <source>
        <dbReference type="EMBL" id="KAJ9161170.1"/>
    </source>
</evidence>
<dbReference type="InterPro" id="IPR005467">
    <property type="entry name" value="His_kinase_dom"/>
</dbReference>
<comment type="caution">
    <text evidence="8">The sequence shown here is derived from an EMBL/GenBank/DDBJ whole genome shotgun (WGS) entry which is preliminary data.</text>
</comment>
<protein>
    <recommendedName>
        <fullName evidence="2">histidine kinase</fullName>
        <ecNumber evidence="2">2.7.13.3</ecNumber>
    </recommendedName>
</protein>
<gene>
    <name evidence="8" type="ORF">NKR19_g2549</name>
</gene>
<evidence type="ECO:0000256" key="5">
    <source>
        <dbReference type="PROSITE-ProRule" id="PRU00169"/>
    </source>
</evidence>
<evidence type="ECO:0000259" key="6">
    <source>
        <dbReference type="PROSITE" id="PS50109"/>
    </source>
</evidence>
<dbReference type="PANTHER" id="PTHR43047:SF72">
    <property type="entry name" value="OSMOSENSING HISTIDINE PROTEIN KINASE SLN1"/>
    <property type="match status" value="1"/>
</dbReference>
<name>A0AA38SAF0_9PEZI</name>
<dbReference type="PRINTS" id="PR00344">
    <property type="entry name" value="BCTRLSENSOR"/>
</dbReference>
<evidence type="ECO:0000256" key="1">
    <source>
        <dbReference type="ARBA" id="ARBA00000085"/>
    </source>
</evidence>
<dbReference type="SUPFAM" id="SSF52172">
    <property type="entry name" value="CheY-like"/>
    <property type="match status" value="1"/>
</dbReference>
<dbReference type="InterPro" id="IPR003594">
    <property type="entry name" value="HATPase_dom"/>
</dbReference>
<dbReference type="InterPro" id="IPR036890">
    <property type="entry name" value="HATPase_C_sf"/>
</dbReference>
<dbReference type="Gene3D" id="3.30.565.10">
    <property type="entry name" value="Histidine kinase-like ATPase, C-terminal domain"/>
    <property type="match status" value="1"/>
</dbReference>
<feature type="domain" description="Response regulatory" evidence="7">
    <location>
        <begin position="136"/>
        <end position="209"/>
    </location>
</feature>
<evidence type="ECO:0000256" key="3">
    <source>
        <dbReference type="ARBA" id="ARBA00022679"/>
    </source>
</evidence>
<keyword evidence="5" id="KW-0597">Phosphoprotein</keyword>
<dbReference type="SMART" id="SM00387">
    <property type="entry name" value="HATPase_c"/>
    <property type="match status" value="1"/>
</dbReference>
<evidence type="ECO:0000259" key="7">
    <source>
        <dbReference type="PROSITE" id="PS50110"/>
    </source>
</evidence>
<proteinExistence type="predicted"/>
<dbReference type="PROSITE" id="PS50110">
    <property type="entry name" value="RESPONSE_REGULATORY"/>
    <property type="match status" value="1"/>
</dbReference>
<dbReference type="Pfam" id="PF02518">
    <property type="entry name" value="HATPase_c"/>
    <property type="match status" value="1"/>
</dbReference>
<dbReference type="InterPro" id="IPR004358">
    <property type="entry name" value="Sig_transdc_His_kin-like_C"/>
</dbReference>
<dbReference type="SUPFAM" id="SSF55874">
    <property type="entry name" value="ATPase domain of HSP90 chaperone/DNA topoisomerase II/histidine kinase"/>
    <property type="match status" value="1"/>
</dbReference>
<dbReference type="InterPro" id="IPR011006">
    <property type="entry name" value="CheY-like_superfamily"/>
</dbReference>
<accession>A0AA38SAF0</accession>
<dbReference type="GO" id="GO:0000155">
    <property type="term" value="F:phosphorelay sensor kinase activity"/>
    <property type="evidence" value="ECO:0007669"/>
    <property type="project" value="TreeGrafter"/>
</dbReference>
<sequence>MNLFGNSLKFTKVGFIRVNILLTVSDSGKGISEEYLRTQLYTPFAQEDYFAPGTGLGLSLVRQVVATLGGGIYVASEVGRGTDISVSLPLPVCEGIDEEQASFEAMLLELAGLKVLVRGNQDLLPVQRTVDGVAELDRNPDDNPINCKILAVYMKKIDQLYYLVENGLEALERFKESPAEYNYLLTDISIPVIDGLESSRRVREFKRAR</sequence>
<keyword evidence="4" id="KW-0418">Kinase</keyword>
<comment type="catalytic activity">
    <reaction evidence="1">
        <text>ATP + protein L-histidine = ADP + protein N-phospho-L-histidine.</text>
        <dbReference type="EC" id="2.7.13.3"/>
    </reaction>
</comment>
<evidence type="ECO:0000313" key="9">
    <source>
        <dbReference type="Proteomes" id="UP001174691"/>
    </source>
</evidence>
<dbReference type="InterPro" id="IPR001789">
    <property type="entry name" value="Sig_transdc_resp-reg_receiver"/>
</dbReference>
<organism evidence="8 9">
    <name type="scientific">Coniochaeta hoffmannii</name>
    <dbReference type="NCBI Taxonomy" id="91930"/>
    <lineage>
        <taxon>Eukaryota</taxon>
        <taxon>Fungi</taxon>
        <taxon>Dikarya</taxon>
        <taxon>Ascomycota</taxon>
        <taxon>Pezizomycotina</taxon>
        <taxon>Sordariomycetes</taxon>
        <taxon>Sordariomycetidae</taxon>
        <taxon>Coniochaetales</taxon>
        <taxon>Coniochaetaceae</taxon>
        <taxon>Coniochaeta</taxon>
    </lineage>
</organism>
<keyword evidence="3" id="KW-0808">Transferase</keyword>
<dbReference type="Gene3D" id="3.40.50.2300">
    <property type="match status" value="1"/>
</dbReference>
<dbReference type="EC" id="2.7.13.3" evidence="2"/>
<dbReference type="AlphaFoldDB" id="A0AA38SAF0"/>
<reference evidence="8" key="1">
    <citation type="submission" date="2022-07" db="EMBL/GenBank/DDBJ databases">
        <title>Fungi with potential for degradation of polypropylene.</title>
        <authorList>
            <person name="Gostincar C."/>
        </authorList>
    </citation>
    <scope>NUCLEOTIDE SEQUENCE</scope>
    <source>
        <strain evidence="8">EXF-13287</strain>
    </source>
</reference>
<dbReference type="PROSITE" id="PS50109">
    <property type="entry name" value="HIS_KIN"/>
    <property type="match status" value="1"/>
</dbReference>
<dbReference type="Proteomes" id="UP001174691">
    <property type="component" value="Unassembled WGS sequence"/>
</dbReference>
<feature type="modified residue" description="4-aspartylphosphate" evidence="5">
    <location>
        <position position="187"/>
    </location>
</feature>
<evidence type="ECO:0000256" key="2">
    <source>
        <dbReference type="ARBA" id="ARBA00012438"/>
    </source>
</evidence>
<keyword evidence="9" id="KW-1185">Reference proteome</keyword>